<evidence type="ECO:0000313" key="5">
    <source>
        <dbReference type="Proteomes" id="UP001218188"/>
    </source>
</evidence>
<feature type="compositionally biased region" description="Basic residues" evidence="2">
    <location>
        <begin position="175"/>
        <end position="193"/>
    </location>
</feature>
<feature type="region of interest" description="Disordered" evidence="2">
    <location>
        <begin position="174"/>
        <end position="211"/>
    </location>
</feature>
<evidence type="ECO:0008006" key="6">
    <source>
        <dbReference type="Google" id="ProtNLM"/>
    </source>
</evidence>
<feature type="coiled-coil region" evidence="1">
    <location>
        <begin position="135"/>
        <end position="162"/>
    </location>
</feature>
<organism evidence="4 5">
    <name type="scientific">Mycena alexandri</name>
    <dbReference type="NCBI Taxonomy" id="1745969"/>
    <lineage>
        <taxon>Eukaryota</taxon>
        <taxon>Fungi</taxon>
        <taxon>Dikarya</taxon>
        <taxon>Basidiomycota</taxon>
        <taxon>Agaricomycotina</taxon>
        <taxon>Agaricomycetes</taxon>
        <taxon>Agaricomycetidae</taxon>
        <taxon>Agaricales</taxon>
        <taxon>Marasmiineae</taxon>
        <taxon>Mycenaceae</taxon>
        <taxon>Mycena</taxon>
    </lineage>
</organism>
<comment type="caution">
    <text evidence="4">The sequence shown here is derived from an EMBL/GenBank/DDBJ whole genome shotgun (WGS) entry which is preliminary data.</text>
</comment>
<protein>
    <recommendedName>
        <fullName evidence="6">Floricaula/leafy-like transcription factor</fullName>
    </recommendedName>
</protein>
<feature type="region of interest" description="Disordered" evidence="2">
    <location>
        <begin position="27"/>
        <end position="70"/>
    </location>
</feature>
<evidence type="ECO:0000256" key="1">
    <source>
        <dbReference type="SAM" id="Coils"/>
    </source>
</evidence>
<accession>A0AAD6X6K7</accession>
<name>A0AAD6X6K7_9AGAR</name>
<dbReference type="Proteomes" id="UP001218188">
    <property type="component" value="Unassembled WGS sequence"/>
</dbReference>
<feature type="signal peptide" evidence="3">
    <location>
        <begin position="1"/>
        <end position="23"/>
    </location>
</feature>
<gene>
    <name evidence="4" type="ORF">C8F04DRAFT_1260321</name>
</gene>
<evidence type="ECO:0000313" key="4">
    <source>
        <dbReference type="EMBL" id="KAJ7034059.1"/>
    </source>
</evidence>
<keyword evidence="1" id="KW-0175">Coiled coil</keyword>
<dbReference type="AlphaFoldDB" id="A0AAD6X6K7"/>
<evidence type="ECO:0000256" key="3">
    <source>
        <dbReference type="SAM" id="SignalP"/>
    </source>
</evidence>
<sequence length="457" mass="50766">MLLLVPQSVTNLLLRVLLTGTMTNCTTEEEEDEVQLTGTHSSGKDRDYVSDEDADGGDGENGDSGEDDDDTEFVVDFLIPSDGALDEFSFLSDGPPSRFFRKVAEEMDIERKYLHIGYKFSTSKASDMPHKLDTAKHLEQLFAKAKKEIIKLNKSRSRTKKEFQVTIVDLTPKEKGKKGKVKEKEKRTARKKSKMQDDSSGSDDEVRPKRKSGADFLRDLEAKYGCDKHGGGACFVLKDGEHAPLGNNALSLWSLLMAQGAHTSDTVPPSVLNLNLEGTKAPVPTRRANKTGIEAEPHHHPHYPYYPPPPHVPYPPYYPPHAPPHQPHPAVPEAALPAPAPAPIPAIQTTLRKGISLDSQDDENPTDFPKVEDWLLELDGGDRGEDGHGFYLFGPPLRQNGYTRIVQLLDESVDSLRKICGDMPLGTAKLILKYAKQDCKKIRRVEAERKEAWAAQF</sequence>
<keyword evidence="5" id="KW-1185">Reference proteome</keyword>
<feature type="compositionally biased region" description="Acidic residues" evidence="2">
    <location>
        <begin position="50"/>
        <end position="70"/>
    </location>
</feature>
<feature type="chain" id="PRO_5042140289" description="Floricaula/leafy-like transcription factor" evidence="3">
    <location>
        <begin position="24"/>
        <end position="457"/>
    </location>
</feature>
<proteinExistence type="predicted"/>
<reference evidence="4" key="1">
    <citation type="submission" date="2023-03" db="EMBL/GenBank/DDBJ databases">
        <title>Massive genome expansion in bonnet fungi (Mycena s.s.) driven by repeated elements and novel gene families across ecological guilds.</title>
        <authorList>
            <consortium name="Lawrence Berkeley National Laboratory"/>
            <person name="Harder C.B."/>
            <person name="Miyauchi S."/>
            <person name="Viragh M."/>
            <person name="Kuo A."/>
            <person name="Thoen E."/>
            <person name="Andreopoulos B."/>
            <person name="Lu D."/>
            <person name="Skrede I."/>
            <person name="Drula E."/>
            <person name="Henrissat B."/>
            <person name="Morin E."/>
            <person name="Kohler A."/>
            <person name="Barry K."/>
            <person name="LaButti K."/>
            <person name="Morin E."/>
            <person name="Salamov A."/>
            <person name="Lipzen A."/>
            <person name="Mereny Z."/>
            <person name="Hegedus B."/>
            <person name="Baldrian P."/>
            <person name="Stursova M."/>
            <person name="Weitz H."/>
            <person name="Taylor A."/>
            <person name="Grigoriev I.V."/>
            <person name="Nagy L.G."/>
            <person name="Martin F."/>
            <person name="Kauserud H."/>
        </authorList>
    </citation>
    <scope>NUCLEOTIDE SEQUENCE</scope>
    <source>
        <strain evidence="4">CBHHK200</strain>
    </source>
</reference>
<dbReference type="EMBL" id="JARJCM010000060">
    <property type="protein sequence ID" value="KAJ7034059.1"/>
    <property type="molecule type" value="Genomic_DNA"/>
</dbReference>
<keyword evidence="3" id="KW-0732">Signal</keyword>
<evidence type="ECO:0000256" key="2">
    <source>
        <dbReference type="SAM" id="MobiDB-lite"/>
    </source>
</evidence>